<evidence type="ECO:0000256" key="5">
    <source>
        <dbReference type="ARBA" id="ARBA00023136"/>
    </source>
</evidence>
<gene>
    <name evidence="8" type="ORF">LSH36_879g00025</name>
</gene>
<organism evidence="8 9">
    <name type="scientific">Paralvinella palmiformis</name>
    <dbReference type="NCBI Taxonomy" id="53620"/>
    <lineage>
        <taxon>Eukaryota</taxon>
        <taxon>Metazoa</taxon>
        <taxon>Spiralia</taxon>
        <taxon>Lophotrochozoa</taxon>
        <taxon>Annelida</taxon>
        <taxon>Polychaeta</taxon>
        <taxon>Sedentaria</taxon>
        <taxon>Canalipalpata</taxon>
        <taxon>Terebellida</taxon>
        <taxon>Terebelliformia</taxon>
        <taxon>Alvinellidae</taxon>
        <taxon>Paralvinella</taxon>
    </lineage>
</organism>
<accession>A0AAD9IY87</accession>
<dbReference type="AlphaFoldDB" id="A0AAD9IY87"/>
<evidence type="ECO:0000256" key="6">
    <source>
        <dbReference type="ARBA" id="ARBA00023180"/>
    </source>
</evidence>
<feature type="transmembrane region" description="Helical" evidence="7">
    <location>
        <begin position="29"/>
        <end position="48"/>
    </location>
</feature>
<keyword evidence="9" id="KW-1185">Reference proteome</keyword>
<name>A0AAD9IY87_9ANNE</name>
<evidence type="ECO:0000256" key="7">
    <source>
        <dbReference type="SAM" id="Phobius"/>
    </source>
</evidence>
<evidence type="ECO:0000313" key="8">
    <source>
        <dbReference type="EMBL" id="KAK2143084.1"/>
    </source>
</evidence>
<evidence type="ECO:0000256" key="3">
    <source>
        <dbReference type="ARBA" id="ARBA00022692"/>
    </source>
</evidence>
<dbReference type="PANTHER" id="PTHR22730">
    <property type="entry name" value="PROMININ PROM PROTEIN"/>
    <property type="match status" value="1"/>
</dbReference>
<comment type="subcellular location">
    <subcellularLocation>
        <location evidence="1">Membrane</location>
        <topology evidence="1">Multi-pass membrane protein</topology>
    </subcellularLocation>
</comment>
<keyword evidence="5 7" id="KW-0472">Membrane</keyword>
<evidence type="ECO:0000313" key="9">
    <source>
        <dbReference type="Proteomes" id="UP001208570"/>
    </source>
</evidence>
<evidence type="ECO:0000256" key="2">
    <source>
        <dbReference type="ARBA" id="ARBA00006058"/>
    </source>
</evidence>
<evidence type="ECO:0000256" key="1">
    <source>
        <dbReference type="ARBA" id="ARBA00004141"/>
    </source>
</evidence>
<comment type="caution">
    <text evidence="8">The sequence shown here is derived from an EMBL/GenBank/DDBJ whole genome shotgun (WGS) entry which is preliminary data.</text>
</comment>
<dbReference type="Pfam" id="PF05478">
    <property type="entry name" value="Prominin"/>
    <property type="match status" value="1"/>
</dbReference>
<keyword evidence="3 7" id="KW-0812">Transmembrane</keyword>
<protein>
    <submittedName>
        <fullName evidence="8">Uncharacterized protein</fullName>
    </submittedName>
</protein>
<keyword evidence="6" id="KW-0325">Glycoprotein</keyword>
<proteinExistence type="inferred from homology"/>
<dbReference type="PANTHER" id="PTHR22730:SF1">
    <property type="entry name" value="PROMININ-LIKE PROTEIN"/>
    <property type="match status" value="1"/>
</dbReference>
<dbReference type="InterPro" id="IPR008795">
    <property type="entry name" value="Prominin"/>
</dbReference>
<reference evidence="8" key="1">
    <citation type="journal article" date="2023" name="Mol. Biol. Evol.">
        <title>Third-Generation Sequencing Reveals the Adaptive Role of the Epigenome in Three Deep-Sea Polychaetes.</title>
        <authorList>
            <person name="Perez M."/>
            <person name="Aroh O."/>
            <person name="Sun Y."/>
            <person name="Lan Y."/>
            <person name="Juniper S.K."/>
            <person name="Young C.R."/>
            <person name="Angers B."/>
            <person name="Qian P.Y."/>
        </authorList>
    </citation>
    <scope>NUCLEOTIDE SEQUENCE</scope>
    <source>
        <strain evidence="8">P08H-3</strain>
    </source>
</reference>
<comment type="similarity">
    <text evidence="2">Belongs to the prominin family.</text>
</comment>
<sequence length="68" mass="7934">MASCLPLWKIYDRHTTITCRCLVDSFNGIWFSIGWCMLLLIPAVVAAVKLSRYCRYMDNCEGYWTGYN</sequence>
<keyword evidence="4 7" id="KW-1133">Transmembrane helix</keyword>
<dbReference type="EMBL" id="JAODUP010000879">
    <property type="protein sequence ID" value="KAK2143084.1"/>
    <property type="molecule type" value="Genomic_DNA"/>
</dbReference>
<evidence type="ECO:0000256" key="4">
    <source>
        <dbReference type="ARBA" id="ARBA00022989"/>
    </source>
</evidence>
<dbReference type="GO" id="GO:0016020">
    <property type="term" value="C:membrane"/>
    <property type="evidence" value="ECO:0007669"/>
    <property type="project" value="UniProtKB-SubCell"/>
</dbReference>
<dbReference type="Proteomes" id="UP001208570">
    <property type="component" value="Unassembled WGS sequence"/>
</dbReference>